<comment type="catalytic activity">
    <reaction evidence="4">
        <text>2 GTP = 3',3'-c-di-GMP + 2 diphosphate</text>
        <dbReference type="Rhea" id="RHEA:24898"/>
        <dbReference type="ChEBI" id="CHEBI:33019"/>
        <dbReference type="ChEBI" id="CHEBI:37565"/>
        <dbReference type="ChEBI" id="CHEBI:58805"/>
        <dbReference type="EC" id="2.7.7.65"/>
    </reaction>
</comment>
<protein>
    <recommendedName>
        <fullName evidence="2">diguanylate cyclase</fullName>
        <ecNumber evidence="2">2.7.7.65</ecNumber>
    </recommendedName>
</protein>
<dbReference type="Proteomes" id="UP000193100">
    <property type="component" value="Chromosome"/>
</dbReference>
<reference evidence="8 9" key="1">
    <citation type="submission" date="2017-04" db="EMBL/GenBank/DDBJ databases">
        <title>Genome Sequence of Marinobacter salarius strain SMR5 Isolated from a culture of the Diatom Skeletonema marinoi.</title>
        <authorList>
            <person name="Topel M."/>
            <person name="Pinder M.I.M."/>
            <person name="Johansson O.N."/>
            <person name="Kourtchenko O."/>
            <person name="Godhe A."/>
            <person name="Clarke A.K."/>
        </authorList>
    </citation>
    <scope>NUCLEOTIDE SEQUENCE [LARGE SCALE GENOMIC DNA]</scope>
    <source>
        <strain evidence="8 9">SMR5</strain>
    </source>
</reference>
<dbReference type="CDD" id="cd01949">
    <property type="entry name" value="GGDEF"/>
    <property type="match status" value="1"/>
</dbReference>
<dbReference type="Pfam" id="PF01627">
    <property type="entry name" value="Hpt"/>
    <property type="match status" value="1"/>
</dbReference>
<dbReference type="RefSeq" id="WP_085678602.1">
    <property type="nucleotide sequence ID" value="NZ_CP020931.1"/>
</dbReference>
<feature type="domain" description="GGDEF" evidence="7">
    <location>
        <begin position="432"/>
        <end position="564"/>
    </location>
</feature>
<evidence type="ECO:0000259" key="6">
    <source>
        <dbReference type="PROSITE" id="PS50110"/>
    </source>
</evidence>
<dbReference type="Gene3D" id="1.20.120.160">
    <property type="entry name" value="HPT domain"/>
    <property type="match status" value="1"/>
</dbReference>
<name>A0A1W6K5A7_9GAMM</name>
<dbReference type="Pfam" id="PF00990">
    <property type="entry name" value="GGDEF"/>
    <property type="match status" value="1"/>
</dbReference>
<dbReference type="PROSITE" id="PS50110">
    <property type="entry name" value="RESPONSE_REGULATORY"/>
    <property type="match status" value="1"/>
</dbReference>
<keyword evidence="3" id="KW-0902">Two-component regulatory system</keyword>
<dbReference type="EMBL" id="CP020931">
    <property type="protein sequence ID" value="ARM82604.1"/>
    <property type="molecule type" value="Genomic_DNA"/>
</dbReference>
<dbReference type="GO" id="GO:0043709">
    <property type="term" value="P:cell adhesion involved in single-species biofilm formation"/>
    <property type="evidence" value="ECO:0007669"/>
    <property type="project" value="TreeGrafter"/>
</dbReference>
<dbReference type="PROSITE" id="PS50887">
    <property type="entry name" value="GGDEF"/>
    <property type="match status" value="1"/>
</dbReference>
<dbReference type="GO" id="GO:0005886">
    <property type="term" value="C:plasma membrane"/>
    <property type="evidence" value="ECO:0007669"/>
    <property type="project" value="TreeGrafter"/>
</dbReference>
<proteinExistence type="predicted"/>
<evidence type="ECO:0000259" key="7">
    <source>
        <dbReference type="PROSITE" id="PS50887"/>
    </source>
</evidence>
<dbReference type="GO" id="GO:0000160">
    <property type="term" value="P:phosphorelay signal transduction system"/>
    <property type="evidence" value="ECO:0007669"/>
    <property type="project" value="UniProtKB-KW"/>
</dbReference>
<evidence type="ECO:0000256" key="5">
    <source>
        <dbReference type="PROSITE-ProRule" id="PRU00169"/>
    </source>
</evidence>
<evidence type="ECO:0000256" key="4">
    <source>
        <dbReference type="ARBA" id="ARBA00034247"/>
    </source>
</evidence>
<evidence type="ECO:0000256" key="1">
    <source>
        <dbReference type="ARBA" id="ARBA00001946"/>
    </source>
</evidence>
<dbReference type="EC" id="2.7.7.65" evidence="2"/>
<evidence type="ECO:0000313" key="8">
    <source>
        <dbReference type="EMBL" id="ARM82604.1"/>
    </source>
</evidence>
<dbReference type="PANTHER" id="PTHR45138:SF9">
    <property type="entry name" value="DIGUANYLATE CYCLASE DGCM-RELATED"/>
    <property type="match status" value="1"/>
</dbReference>
<dbReference type="SUPFAM" id="SSF55073">
    <property type="entry name" value="Nucleotide cyclase"/>
    <property type="match status" value="1"/>
</dbReference>
<dbReference type="AlphaFoldDB" id="A0A1W6K5A7"/>
<comment type="cofactor">
    <cofactor evidence="1">
        <name>Mg(2+)</name>
        <dbReference type="ChEBI" id="CHEBI:18420"/>
    </cofactor>
</comment>
<sequence length="565" mass="61447">MGTDPKADIADKLAQLRLSFRGKAEGELDQLSEVAARVTGGAQGQRLRREDVMSAYQLLHRLAGSAGTFGYAVLGAEARRLEQRLKPLVEKYPVQADGDPEVPGEETPQVIDTLTQAGHLRSLLDETSVSTTRSTNDPEHLNDHYSLTAADIQVVLCGLSEGSQVFLEYALSNYGFSISRQAVSTLSLNGTPGVTLVVTGEDAISEVSAALDAKAGSENSLKPPLICIGRRDDFRNRYALADAGADALITEPVDATVLTESIERLVSEQSRTVSGKILILDDDEDLAGHYRAVLEGAGFNVRAISNPETVLSELSEFSPDIMLLDVRMGDYSGPTVAKLVRFDPEWVSLPIIYLSSEQDKQVQLEAMAKGADEFLTKPVSDSYLVRAAQIRCYRARQLNELLIRDSLTGLLKHSYIKQEVDKEQARCKRLSHSSVVAMLDLDHFKKVNDQYGHRMGDIVIKALASLLRQRLRSTDMIGRYGGEEFAVVLPECSTQEGRSVMTQICEAFSGLSFNDDGASLSVTLSVGIAALDAFESGSDALNAADQALYERKKGGRNGVTIFHQG</sequence>
<gene>
    <name evidence="8" type="primary">pleD</name>
    <name evidence="8" type="ORF">MARSALSMR5_00503</name>
</gene>
<dbReference type="GO" id="GO:1902201">
    <property type="term" value="P:negative regulation of bacterial-type flagellum-dependent cell motility"/>
    <property type="evidence" value="ECO:0007669"/>
    <property type="project" value="TreeGrafter"/>
</dbReference>
<dbReference type="FunFam" id="3.30.70.270:FF:000001">
    <property type="entry name" value="Diguanylate cyclase domain protein"/>
    <property type="match status" value="1"/>
</dbReference>
<dbReference type="CDD" id="cd00156">
    <property type="entry name" value="REC"/>
    <property type="match status" value="1"/>
</dbReference>
<dbReference type="SUPFAM" id="SSF47226">
    <property type="entry name" value="Histidine-containing phosphotransfer domain, HPT domain"/>
    <property type="match status" value="1"/>
</dbReference>
<dbReference type="InterPro" id="IPR000160">
    <property type="entry name" value="GGDEF_dom"/>
</dbReference>
<accession>A0A1W6K5A7</accession>
<dbReference type="SUPFAM" id="SSF52172">
    <property type="entry name" value="CheY-like"/>
    <property type="match status" value="1"/>
</dbReference>
<dbReference type="GO" id="GO:0052621">
    <property type="term" value="F:diguanylate cyclase activity"/>
    <property type="evidence" value="ECO:0007669"/>
    <property type="project" value="UniProtKB-EC"/>
</dbReference>
<dbReference type="InterPro" id="IPR029787">
    <property type="entry name" value="Nucleotide_cyclase"/>
</dbReference>
<dbReference type="InterPro" id="IPR008207">
    <property type="entry name" value="Sig_transdc_His_kin_Hpt_dom"/>
</dbReference>
<evidence type="ECO:0000256" key="2">
    <source>
        <dbReference type="ARBA" id="ARBA00012528"/>
    </source>
</evidence>
<evidence type="ECO:0000256" key="3">
    <source>
        <dbReference type="ARBA" id="ARBA00023012"/>
    </source>
</evidence>
<dbReference type="GO" id="GO:0004672">
    <property type="term" value="F:protein kinase activity"/>
    <property type="evidence" value="ECO:0007669"/>
    <property type="project" value="UniProtKB-ARBA"/>
</dbReference>
<dbReference type="InterPro" id="IPR001789">
    <property type="entry name" value="Sig_transdc_resp-reg_receiver"/>
</dbReference>
<dbReference type="Pfam" id="PF00072">
    <property type="entry name" value="Response_reg"/>
    <property type="match status" value="1"/>
</dbReference>
<dbReference type="InterPro" id="IPR043128">
    <property type="entry name" value="Rev_trsase/Diguanyl_cyclase"/>
</dbReference>
<dbReference type="InterPro" id="IPR036641">
    <property type="entry name" value="HPT_dom_sf"/>
</dbReference>
<dbReference type="SMART" id="SM00448">
    <property type="entry name" value="REC"/>
    <property type="match status" value="1"/>
</dbReference>
<dbReference type="Gene3D" id="3.30.70.270">
    <property type="match status" value="1"/>
</dbReference>
<dbReference type="SMART" id="SM00267">
    <property type="entry name" value="GGDEF"/>
    <property type="match status" value="1"/>
</dbReference>
<feature type="modified residue" description="4-aspartylphosphate" evidence="5">
    <location>
        <position position="325"/>
    </location>
</feature>
<keyword evidence="5" id="KW-0597">Phosphoprotein</keyword>
<feature type="domain" description="Response regulatory" evidence="6">
    <location>
        <begin position="276"/>
        <end position="392"/>
    </location>
</feature>
<dbReference type="InterPro" id="IPR050469">
    <property type="entry name" value="Diguanylate_Cyclase"/>
</dbReference>
<dbReference type="Gene3D" id="3.40.50.2300">
    <property type="match status" value="1"/>
</dbReference>
<dbReference type="PANTHER" id="PTHR45138">
    <property type="entry name" value="REGULATORY COMPONENTS OF SENSORY TRANSDUCTION SYSTEM"/>
    <property type="match status" value="1"/>
</dbReference>
<organism evidence="8 9">
    <name type="scientific">Marinobacter salarius</name>
    <dbReference type="NCBI Taxonomy" id="1420917"/>
    <lineage>
        <taxon>Bacteria</taxon>
        <taxon>Pseudomonadati</taxon>
        <taxon>Pseudomonadota</taxon>
        <taxon>Gammaproteobacteria</taxon>
        <taxon>Pseudomonadales</taxon>
        <taxon>Marinobacteraceae</taxon>
        <taxon>Marinobacter</taxon>
    </lineage>
</organism>
<dbReference type="GeneID" id="77254499"/>
<evidence type="ECO:0000313" key="9">
    <source>
        <dbReference type="Proteomes" id="UP000193100"/>
    </source>
</evidence>
<dbReference type="InterPro" id="IPR011006">
    <property type="entry name" value="CheY-like_superfamily"/>
</dbReference>
<dbReference type="NCBIfam" id="TIGR00254">
    <property type="entry name" value="GGDEF"/>
    <property type="match status" value="1"/>
</dbReference>